<name>A0A7S5UWX0_9CAUD</name>
<dbReference type="PANTHER" id="PTHR32114:SF2">
    <property type="entry name" value="ABC TRANSPORTER ABCH.3"/>
    <property type="match status" value="1"/>
</dbReference>
<dbReference type="InterPro" id="IPR029052">
    <property type="entry name" value="Metallo-depent_PP-like"/>
</dbReference>
<dbReference type="InterPro" id="IPR027417">
    <property type="entry name" value="P-loop_NTPase"/>
</dbReference>
<protein>
    <submittedName>
        <fullName evidence="3">Recombination endonuclease protein</fullName>
    </submittedName>
</protein>
<feature type="coiled-coil region" evidence="1">
    <location>
        <begin position="529"/>
        <end position="606"/>
    </location>
</feature>
<gene>
    <name evidence="3" type="ORF">EVB97_240</name>
</gene>
<keyword evidence="3" id="KW-0540">Nuclease</keyword>
<feature type="domain" description="Calcineurin-like phosphoesterase" evidence="2">
    <location>
        <begin position="1"/>
        <end position="189"/>
    </location>
</feature>
<dbReference type="GO" id="GO:0016787">
    <property type="term" value="F:hydrolase activity"/>
    <property type="evidence" value="ECO:0007669"/>
    <property type="project" value="InterPro"/>
</dbReference>
<keyword evidence="4" id="KW-1185">Reference proteome</keyword>
<reference evidence="3 4" key="1">
    <citation type="submission" date="2020-01" db="EMBL/GenBank/DDBJ databases">
        <title>Patterns of diversity and host range of bacteriophage communities associated with bean-nodulatin bacteria.</title>
        <authorList>
            <person name="Vann Cauwenberghe J."/>
            <person name="Santamaria R.I."/>
            <person name="Bustos P."/>
            <person name="Juarez S."/>
            <person name="Gonzalez V."/>
        </authorList>
    </citation>
    <scope>NUCLEOTIDE SEQUENCE [LARGE SCALE GENOMIC DNA]</scope>
    <source>
        <strain evidence="4">RHph</strain>
    </source>
</reference>
<sequence length="959" mass="108909">MKVLITGDIHLHDFRVHNLFGNPYFRLGQYSKLADRLVQIIKEHNVGAMAIAGDFLHVASPRPYITNAAGKFLDKIAAHVPLYVTHGQHDYDSRTEMSSDNTLLSMYNGRPNIRYLHKESVTLDGRKFYFQGWTSQQDFSHIKHDEYDVLIGHATIQDSIINQYGTTMEHGQSIENDKFKICFFGDIHRHQVKGNQVIPGVPIQANFGDHPDVGVIILDTETLEWTRVKTITEEFPFLRFLVTDKVFDDPYIVTKLPASNSNATKREKLHKSIDIMEVIDKSVLGADVLDIHDLALAAISKLESDEVNLNFSITSLKIRNFRSIDKVEWIPKDGVMLINGINGAGKSTLIRAISFALHGSRSGKSLVRKEQTEMSVDLELTYNGINYRIYRGLSDGKGWLNYFIDSKQIETENQTATNDRISKDLKFLSMWQLLYHVQGKPRFLSAFNYGSRVELVSNVVGLSIVERLKQAAESIKSKSDKEYSSLSSETDGINMYLETMKSVDFSEMQSDYSDLIGWADRIIKDLNDLINLERDLASAQSEMRSSENALSQYKDIDFSRASMDTEQMTARITSLSDTINSKNKSISEYEREISEIRNKMGLKQQEIQSKKVDISSIETKMHSLQASTCYACDQIVGEDKVFQMKGQFESSKMNIEEIIKSLQTEIPDLLQAATKYMADIETVRKDINVYVEEKSSLSTDLSNITNLRNQYARFNNVKAVLNKNIDDVAALNSRVDLQKIRIKERFGTIISHENTSNDVLMKTREQLAILKEKQSNVQRLTDLHKDMTAKIERLSAVKVLMEEIVASRSKYDKYISLMDPKGIVTRSVLTAISEQLSNEKIKVVAHKTLANGETRPDFNLLLNVHGKWIEYDELSGGQMIVCDLYILSHLISICGGAGLLIFDETFGELDPTNLEYTVDMIKSINVQNILIVSHHEAFPYYDHHTVARLQDGVTNYTFS</sequence>
<keyword evidence="1" id="KW-0175">Coiled coil</keyword>
<dbReference type="SUPFAM" id="SSF56300">
    <property type="entry name" value="Metallo-dependent phosphatases"/>
    <property type="match status" value="1"/>
</dbReference>
<dbReference type="Gene3D" id="3.40.50.300">
    <property type="entry name" value="P-loop containing nucleotide triphosphate hydrolases"/>
    <property type="match status" value="2"/>
</dbReference>
<organism evidence="3 4">
    <name type="scientific">Rhizobium phage RHph_Y65</name>
    <dbReference type="NCBI Taxonomy" id="2509785"/>
    <lineage>
        <taxon>Viruses</taxon>
        <taxon>Duplodnaviria</taxon>
        <taxon>Heunggongvirae</taxon>
        <taxon>Uroviricota</taxon>
        <taxon>Caudoviricetes</taxon>
        <taxon>Kleczkowskaviridae</taxon>
        <taxon>Cuauhnahuacvirus</taxon>
        <taxon>Cuauhnahuacvirus Y65</taxon>
    </lineage>
</organism>
<dbReference type="Proteomes" id="UP000655883">
    <property type="component" value="Segment"/>
</dbReference>
<dbReference type="SUPFAM" id="SSF52540">
    <property type="entry name" value="P-loop containing nucleoside triphosphate hydrolases"/>
    <property type="match status" value="1"/>
</dbReference>
<dbReference type="EMBL" id="MN988525">
    <property type="protein sequence ID" value="QIG72798.1"/>
    <property type="molecule type" value="Genomic_DNA"/>
</dbReference>
<dbReference type="Pfam" id="PF00149">
    <property type="entry name" value="Metallophos"/>
    <property type="match status" value="1"/>
</dbReference>
<dbReference type="Gene3D" id="3.60.21.10">
    <property type="match status" value="1"/>
</dbReference>
<dbReference type="GO" id="GO:0004519">
    <property type="term" value="F:endonuclease activity"/>
    <property type="evidence" value="ECO:0007669"/>
    <property type="project" value="UniProtKB-KW"/>
</dbReference>
<evidence type="ECO:0000313" key="4">
    <source>
        <dbReference type="Proteomes" id="UP000655883"/>
    </source>
</evidence>
<evidence type="ECO:0000259" key="2">
    <source>
        <dbReference type="Pfam" id="PF00149"/>
    </source>
</evidence>
<keyword evidence="3" id="KW-0255">Endonuclease</keyword>
<dbReference type="InterPro" id="IPR004843">
    <property type="entry name" value="Calcineurin-like_PHP"/>
</dbReference>
<accession>A0A7S5UWX0</accession>
<evidence type="ECO:0000256" key="1">
    <source>
        <dbReference type="SAM" id="Coils"/>
    </source>
</evidence>
<proteinExistence type="predicted"/>
<keyword evidence="3" id="KW-0378">Hydrolase</keyword>
<evidence type="ECO:0000313" key="3">
    <source>
        <dbReference type="EMBL" id="QIG72798.1"/>
    </source>
</evidence>
<dbReference type="PANTHER" id="PTHR32114">
    <property type="entry name" value="ABC TRANSPORTER ABCH.3"/>
    <property type="match status" value="1"/>
</dbReference>